<gene>
    <name evidence="2" type="ORF">TSUD_42300</name>
</gene>
<feature type="coiled-coil region" evidence="1">
    <location>
        <begin position="11"/>
        <end position="38"/>
    </location>
</feature>
<evidence type="ECO:0000313" key="2">
    <source>
        <dbReference type="EMBL" id="GAU13276.1"/>
    </source>
</evidence>
<proteinExistence type="predicted"/>
<evidence type="ECO:0000313" key="3">
    <source>
        <dbReference type="Proteomes" id="UP000242715"/>
    </source>
</evidence>
<reference evidence="3" key="1">
    <citation type="journal article" date="2017" name="Front. Plant Sci.">
        <title>Climate Clever Clovers: New Paradigm to Reduce the Environmental Footprint of Ruminants by Breeding Low Methanogenic Forages Utilizing Haplotype Variation.</title>
        <authorList>
            <person name="Kaur P."/>
            <person name="Appels R."/>
            <person name="Bayer P.E."/>
            <person name="Keeble-Gagnere G."/>
            <person name="Wang J."/>
            <person name="Hirakawa H."/>
            <person name="Shirasawa K."/>
            <person name="Vercoe P."/>
            <person name="Stefanova K."/>
            <person name="Durmic Z."/>
            <person name="Nichols P."/>
            <person name="Revell C."/>
            <person name="Isobe S.N."/>
            <person name="Edwards D."/>
            <person name="Erskine W."/>
        </authorList>
    </citation>
    <scope>NUCLEOTIDE SEQUENCE [LARGE SCALE GENOMIC DNA]</scope>
    <source>
        <strain evidence="3">cv. Daliak</strain>
    </source>
</reference>
<dbReference type="EMBL" id="DF973135">
    <property type="protein sequence ID" value="GAU13276.1"/>
    <property type="molecule type" value="Genomic_DNA"/>
</dbReference>
<accession>A0A2Z6LHE0</accession>
<keyword evidence="3" id="KW-1185">Reference proteome</keyword>
<evidence type="ECO:0000256" key="1">
    <source>
        <dbReference type="SAM" id="Coils"/>
    </source>
</evidence>
<organism evidence="2 3">
    <name type="scientific">Trifolium subterraneum</name>
    <name type="common">Subterranean clover</name>
    <dbReference type="NCBI Taxonomy" id="3900"/>
    <lineage>
        <taxon>Eukaryota</taxon>
        <taxon>Viridiplantae</taxon>
        <taxon>Streptophyta</taxon>
        <taxon>Embryophyta</taxon>
        <taxon>Tracheophyta</taxon>
        <taxon>Spermatophyta</taxon>
        <taxon>Magnoliopsida</taxon>
        <taxon>eudicotyledons</taxon>
        <taxon>Gunneridae</taxon>
        <taxon>Pentapetalae</taxon>
        <taxon>rosids</taxon>
        <taxon>fabids</taxon>
        <taxon>Fabales</taxon>
        <taxon>Fabaceae</taxon>
        <taxon>Papilionoideae</taxon>
        <taxon>50 kb inversion clade</taxon>
        <taxon>NPAAA clade</taxon>
        <taxon>Hologalegina</taxon>
        <taxon>IRL clade</taxon>
        <taxon>Trifolieae</taxon>
        <taxon>Trifolium</taxon>
    </lineage>
</organism>
<protein>
    <submittedName>
        <fullName evidence="2">Uncharacterized protein</fullName>
    </submittedName>
</protein>
<dbReference type="Proteomes" id="UP000242715">
    <property type="component" value="Unassembled WGS sequence"/>
</dbReference>
<name>A0A2Z6LHE0_TRISU</name>
<dbReference type="AlphaFoldDB" id="A0A2Z6LHE0"/>
<sequence length="207" mass="23695">MATQLSDVNYVTTLQARVKELEAENANLSSQLAHCQCSEKVTELKKSKRKSEETIEKKPVTLEGFEVDEEGHTNNSLKRHYVSHSEDSTLFRTKKRMKKFVEGDNIMREIAKTFKKMVDVFEISCAELIKQTKKNADVENLWAQLEDIGVKYPSLPQVYIYLAQHPDALKAFNGLPIDVRLKVLPSIVPRYLLNPDFLDDLKKGIVI</sequence>
<keyword evidence="1" id="KW-0175">Coiled coil</keyword>
<dbReference type="OrthoDB" id="1427218at2759"/>